<accession>A0A427XTU6</accession>
<evidence type="ECO:0000256" key="6">
    <source>
        <dbReference type="ARBA" id="ARBA00022801"/>
    </source>
</evidence>
<evidence type="ECO:0000256" key="9">
    <source>
        <dbReference type="ARBA" id="ARBA00023679"/>
    </source>
</evidence>
<gene>
    <name evidence="11" type="primary">NPY1</name>
    <name evidence="11" type="ORF">EHS25_005963</name>
</gene>
<keyword evidence="8" id="KW-0520">NAD</keyword>
<dbReference type="PANTHER" id="PTHR42904:SF6">
    <property type="entry name" value="NAD-CAPPED RNA HYDROLASE NUDT12"/>
    <property type="match status" value="1"/>
</dbReference>
<dbReference type="Gene3D" id="3.90.79.10">
    <property type="entry name" value="Nucleoside Triphosphate Pyrophosphohydrolase"/>
    <property type="match status" value="1"/>
</dbReference>
<dbReference type="STRING" id="1890683.A0A427XTU6"/>
<dbReference type="PROSITE" id="PS51462">
    <property type="entry name" value="NUDIX"/>
    <property type="match status" value="1"/>
</dbReference>
<dbReference type="SUPFAM" id="SSF55811">
    <property type="entry name" value="Nudix"/>
    <property type="match status" value="1"/>
</dbReference>
<proteinExistence type="inferred from homology"/>
<evidence type="ECO:0000256" key="1">
    <source>
        <dbReference type="ARBA" id="ARBA00001946"/>
    </source>
</evidence>
<name>A0A427XTU6_9TREE</name>
<dbReference type="InterPro" id="IPR000086">
    <property type="entry name" value="NUDIX_hydrolase_dom"/>
</dbReference>
<dbReference type="EC" id="3.6.1.22" evidence="4"/>
<dbReference type="CDD" id="cd03429">
    <property type="entry name" value="NUDIX_NADH_pyrophosphatase_Nudt13"/>
    <property type="match status" value="1"/>
</dbReference>
<dbReference type="InterPro" id="IPR050241">
    <property type="entry name" value="NAD-cap_RNA_hydrolase_NudC"/>
</dbReference>
<evidence type="ECO:0000256" key="5">
    <source>
        <dbReference type="ARBA" id="ARBA00022723"/>
    </source>
</evidence>
<dbReference type="InterPro" id="IPR015797">
    <property type="entry name" value="NUDIX_hydrolase-like_dom_sf"/>
</dbReference>
<comment type="caution">
    <text evidence="11">The sequence shown here is derived from an EMBL/GenBank/DDBJ whole genome shotgun (WGS) entry which is preliminary data.</text>
</comment>
<comment type="cofactor">
    <cofactor evidence="2">
        <name>Zn(2+)</name>
        <dbReference type="ChEBI" id="CHEBI:29105"/>
    </cofactor>
</comment>
<dbReference type="GO" id="GO:0005829">
    <property type="term" value="C:cytosol"/>
    <property type="evidence" value="ECO:0007669"/>
    <property type="project" value="TreeGrafter"/>
</dbReference>
<dbReference type="GO" id="GO:0019677">
    <property type="term" value="P:NAD+ catabolic process"/>
    <property type="evidence" value="ECO:0007669"/>
    <property type="project" value="TreeGrafter"/>
</dbReference>
<dbReference type="PROSITE" id="PS00893">
    <property type="entry name" value="NUDIX_BOX"/>
    <property type="match status" value="1"/>
</dbReference>
<comment type="cofactor">
    <cofactor evidence="1">
        <name>Mg(2+)</name>
        <dbReference type="ChEBI" id="CHEBI:18420"/>
    </cofactor>
</comment>
<evidence type="ECO:0000259" key="10">
    <source>
        <dbReference type="PROSITE" id="PS51462"/>
    </source>
</evidence>
<sequence>MGDNIVNFYAGQPPLNRLSFQRQSADKLNEHLEAPNARFVLYKDLKPLVHKDEPGKLLFLSRKQVEARLGGPFQSPSPEDAQSKDRARLFEAAHLPHTLPALVFLGVDDRPDASSTSVPARADPMHPEGVPYFALDTGTEDWEIQGGAFGDARASGSAMSGWEAGVFALSRALIDWNVRNKFCAACGSPTYSLWGGWKRSCLTGIEPVEGKECFSLKGLHNFAYPRTDSVVIMGILSSDGDKMLLGRQKTWPKGMYSCLAGFIEPGESFEDAVRREVLEEAGIEVGPVRYSSSQPWPYPANIMVGCFGRAKDGQTIRLDLDNELEDAQWFPRSQLAALIADPSGSYLSRDDHKKLELKGLSEQELANALAPAEGKPDGVAQKGPLEGLTRVPPATAIAGQLIRVWAEGKLELVSKL</sequence>
<organism evidence="11 12">
    <name type="scientific">Saitozyma podzolica</name>
    <dbReference type="NCBI Taxonomy" id="1890683"/>
    <lineage>
        <taxon>Eukaryota</taxon>
        <taxon>Fungi</taxon>
        <taxon>Dikarya</taxon>
        <taxon>Basidiomycota</taxon>
        <taxon>Agaricomycotina</taxon>
        <taxon>Tremellomycetes</taxon>
        <taxon>Tremellales</taxon>
        <taxon>Trimorphomycetaceae</taxon>
        <taxon>Saitozyma</taxon>
    </lineage>
</organism>
<dbReference type="InterPro" id="IPR049734">
    <property type="entry name" value="NudC-like_C"/>
</dbReference>
<evidence type="ECO:0000256" key="3">
    <source>
        <dbReference type="ARBA" id="ARBA00009595"/>
    </source>
</evidence>
<dbReference type="InterPro" id="IPR015375">
    <property type="entry name" value="NADH_PPase-like_N"/>
</dbReference>
<evidence type="ECO:0000256" key="4">
    <source>
        <dbReference type="ARBA" id="ARBA00012381"/>
    </source>
</evidence>
<dbReference type="GO" id="GO:0035529">
    <property type="term" value="F:NADH pyrophosphatase activity"/>
    <property type="evidence" value="ECO:0007669"/>
    <property type="project" value="TreeGrafter"/>
</dbReference>
<keyword evidence="12" id="KW-1185">Reference proteome</keyword>
<evidence type="ECO:0000256" key="2">
    <source>
        <dbReference type="ARBA" id="ARBA00001947"/>
    </source>
</evidence>
<dbReference type="GO" id="GO:0005777">
    <property type="term" value="C:peroxisome"/>
    <property type="evidence" value="ECO:0007669"/>
    <property type="project" value="TreeGrafter"/>
</dbReference>
<evidence type="ECO:0000256" key="7">
    <source>
        <dbReference type="ARBA" id="ARBA00022842"/>
    </source>
</evidence>
<keyword evidence="5" id="KW-0479">Metal-binding</keyword>
<dbReference type="GO" id="GO:0046872">
    <property type="term" value="F:metal ion binding"/>
    <property type="evidence" value="ECO:0007669"/>
    <property type="project" value="UniProtKB-KW"/>
</dbReference>
<dbReference type="OrthoDB" id="10249612at2759"/>
<feature type="domain" description="Nudix hydrolase" evidence="10">
    <location>
        <begin position="225"/>
        <end position="352"/>
    </location>
</feature>
<comment type="similarity">
    <text evidence="3">Belongs to the Nudix hydrolase family. NudC subfamily.</text>
</comment>
<dbReference type="InterPro" id="IPR020084">
    <property type="entry name" value="NUDIX_hydrolase_CS"/>
</dbReference>
<keyword evidence="7" id="KW-0460">Magnesium</keyword>
<evidence type="ECO:0000256" key="8">
    <source>
        <dbReference type="ARBA" id="ARBA00023027"/>
    </source>
</evidence>
<dbReference type="Pfam" id="PF00293">
    <property type="entry name" value="NUDIX"/>
    <property type="match status" value="1"/>
</dbReference>
<dbReference type="EMBL" id="RSCD01000027">
    <property type="protein sequence ID" value="RSH82253.1"/>
    <property type="molecule type" value="Genomic_DNA"/>
</dbReference>
<dbReference type="AlphaFoldDB" id="A0A427XTU6"/>
<dbReference type="PANTHER" id="PTHR42904">
    <property type="entry name" value="NUDIX HYDROLASE, NUDC SUBFAMILY"/>
    <property type="match status" value="1"/>
</dbReference>
<dbReference type="Proteomes" id="UP000279259">
    <property type="component" value="Unassembled WGS sequence"/>
</dbReference>
<evidence type="ECO:0000313" key="11">
    <source>
        <dbReference type="EMBL" id="RSH82253.1"/>
    </source>
</evidence>
<keyword evidence="6" id="KW-0378">Hydrolase</keyword>
<protein>
    <recommendedName>
        <fullName evidence="4">NAD(+) diphosphatase</fullName>
        <ecNumber evidence="4">3.6.1.22</ecNumber>
    </recommendedName>
</protein>
<dbReference type="GO" id="GO:0006742">
    <property type="term" value="P:NADP+ catabolic process"/>
    <property type="evidence" value="ECO:0007669"/>
    <property type="project" value="TreeGrafter"/>
</dbReference>
<comment type="catalytic activity">
    <reaction evidence="9">
        <text>a 5'-end NAD(+)-phospho-ribonucleoside in mRNA + H2O = a 5'-end phospho-adenosine-phospho-ribonucleoside in mRNA + beta-nicotinamide D-ribonucleotide + 2 H(+)</text>
        <dbReference type="Rhea" id="RHEA:60876"/>
        <dbReference type="Rhea" id="RHEA-COMP:15698"/>
        <dbReference type="Rhea" id="RHEA-COMP:15719"/>
        <dbReference type="ChEBI" id="CHEBI:14649"/>
        <dbReference type="ChEBI" id="CHEBI:15377"/>
        <dbReference type="ChEBI" id="CHEBI:15378"/>
        <dbReference type="ChEBI" id="CHEBI:144029"/>
        <dbReference type="ChEBI" id="CHEBI:144051"/>
    </reaction>
    <physiologicalReaction direction="left-to-right" evidence="9">
        <dbReference type="Rhea" id="RHEA:60877"/>
    </physiologicalReaction>
</comment>
<dbReference type="Gene3D" id="3.90.79.20">
    <property type="match status" value="1"/>
</dbReference>
<evidence type="ECO:0000313" key="12">
    <source>
        <dbReference type="Proteomes" id="UP000279259"/>
    </source>
</evidence>
<reference evidence="11 12" key="1">
    <citation type="submission" date="2018-11" db="EMBL/GenBank/DDBJ databases">
        <title>Genome sequence of Saitozyma podzolica DSM 27192.</title>
        <authorList>
            <person name="Aliyu H."/>
            <person name="Gorte O."/>
            <person name="Ochsenreither K."/>
        </authorList>
    </citation>
    <scope>NUCLEOTIDE SEQUENCE [LARGE SCALE GENOMIC DNA]</scope>
    <source>
        <strain evidence="11 12">DSM 27192</strain>
    </source>
</reference>
<dbReference type="Pfam" id="PF09296">
    <property type="entry name" value="NUDIX-like"/>
    <property type="match status" value="1"/>
</dbReference>